<organism evidence="4 5">
    <name type="scientific">Heterobasidion irregulare (strain TC 32-1)</name>
    <dbReference type="NCBI Taxonomy" id="747525"/>
    <lineage>
        <taxon>Eukaryota</taxon>
        <taxon>Fungi</taxon>
        <taxon>Dikarya</taxon>
        <taxon>Basidiomycota</taxon>
        <taxon>Agaricomycotina</taxon>
        <taxon>Agaricomycetes</taxon>
        <taxon>Russulales</taxon>
        <taxon>Bondarzewiaceae</taxon>
        <taxon>Heterobasidion</taxon>
        <taxon>Heterobasidion annosum species complex</taxon>
    </lineage>
</organism>
<keyword evidence="2" id="KW-0576">Peroxisome</keyword>
<keyword evidence="2" id="KW-0962">Peroxisome biogenesis</keyword>
<comment type="similarity">
    <text evidence="1 2">Belongs to the peroxin-16 family.</text>
</comment>
<dbReference type="eggNOG" id="KOG4546">
    <property type="taxonomic scope" value="Eukaryota"/>
</dbReference>
<dbReference type="AlphaFoldDB" id="W4KMX0"/>
<keyword evidence="5" id="KW-1185">Reference proteome</keyword>
<dbReference type="InParanoid" id="W4KMX0"/>
<dbReference type="GO" id="GO:0007031">
    <property type="term" value="P:peroxisome organization"/>
    <property type="evidence" value="ECO:0007669"/>
    <property type="project" value="UniProtKB-KW"/>
</dbReference>
<name>W4KMX0_HETIT</name>
<dbReference type="GeneID" id="20671907"/>
<dbReference type="PANTHER" id="PTHR13299:SF0">
    <property type="entry name" value="PEROXISOMAL MEMBRANE PROTEIN PEX16"/>
    <property type="match status" value="1"/>
</dbReference>
<dbReference type="InterPro" id="IPR013919">
    <property type="entry name" value="Pex16"/>
</dbReference>
<feature type="compositionally biased region" description="Low complexity" evidence="3">
    <location>
        <begin position="165"/>
        <end position="181"/>
    </location>
</feature>
<feature type="region of interest" description="Disordered" evidence="3">
    <location>
        <begin position="153"/>
        <end position="216"/>
    </location>
</feature>
<dbReference type="RefSeq" id="XP_009541097.1">
    <property type="nucleotide sequence ID" value="XM_009542802.1"/>
</dbReference>
<reference evidence="4 5" key="1">
    <citation type="journal article" date="2012" name="New Phytol.">
        <title>Insight into trade-off between wood decay and parasitism from the genome of a fungal forest pathogen.</title>
        <authorList>
            <person name="Olson A."/>
            <person name="Aerts A."/>
            <person name="Asiegbu F."/>
            <person name="Belbahri L."/>
            <person name="Bouzid O."/>
            <person name="Broberg A."/>
            <person name="Canback B."/>
            <person name="Coutinho P.M."/>
            <person name="Cullen D."/>
            <person name="Dalman K."/>
            <person name="Deflorio G."/>
            <person name="van Diepen L.T."/>
            <person name="Dunand C."/>
            <person name="Duplessis S."/>
            <person name="Durling M."/>
            <person name="Gonthier P."/>
            <person name="Grimwood J."/>
            <person name="Fossdal C.G."/>
            <person name="Hansson D."/>
            <person name="Henrissat B."/>
            <person name="Hietala A."/>
            <person name="Himmelstrand K."/>
            <person name="Hoffmeister D."/>
            <person name="Hogberg N."/>
            <person name="James T.Y."/>
            <person name="Karlsson M."/>
            <person name="Kohler A."/>
            <person name="Kues U."/>
            <person name="Lee Y.H."/>
            <person name="Lin Y.C."/>
            <person name="Lind M."/>
            <person name="Lindquist E."/>
            <person name="Lombard V."/>
            <person name="Lucas S."/>
            <person name="Lunden K."/>
            <person name="Morin E."/>
            <person name="Murat C."/>
            <person name="Park J."/>
            <person name="Raffaello T."/>
            <person name="Rouze P."/>
            <person name="Salamov A."/>
            <person name="Schmutz J."/>
            <person name="Solheim H."/>
            <person name="Stahlberg J."/>
            <person name="Velez H."/>
            <person name="de Vries R.P."/>
            <person name="Wiebenga A."/>
            <person name="Woodward S."/>
            <person name="Yakovlev I."/>
            <person name="Garbelotto M."/>
            <person name="Martin F."/>
            <person name="Grigoriev I.V."/>
            <person name="Stenlid J."/>
        </authorList>
    </citation>
    <scope>NUCLEOTIDE SEQUENCE [LARGE SCALE GENOMIC DNA]</scope>
    <source>
        <strain evidence="4 5">TC 32-1</strain>
    </source>
</reference>
<gene>
    <name evidence="4" type="ORF">HETIRDRAFT_377946</name>
</gene>
<dbReference type="Pfam" id="PF08610">
    <property type="entry name" value="Pex16"/>
    <property type="match status" value="1"/>
</dbReference>
<dbReference type="HOGENOM" id="CLU_036533_2_0_1"/>
<dbReference type="KEGG" id="hir:HETIRDRAFT_377946"/>
<comment type="subcellular location">
    <subcellularLocation>
        <location evidence="2">Peroxisome membrane</location>
    </subcellularLocation>
</comment>
<dbReference type="Proteomes" id="UP000030671">
    <property type="component" value="Unassembled WGS sequence"/>
</dbReference>
<dbReference type="FunCoup" id="W4KMX0">
    <property type="interactions" value="24"/>
</dbReference>
<evidence type="ECO:0000256" key="3">
    <source>
        <dbReference type="SAM" id="MobiDB-lite"/>
    </source>
</evidence>
<dbReference type="STRING" id="747525.W4KMX0"/>
<proteinExistence type="inferred from homology"/>
<sequence length="365" mass="41360">MSSALARYESFLINNVSTISSVESTLRSITWLLPGRFKDAELASEALSALLNSLSLYHDTLLAKIIDADPKQRPLIPPSLHTRYTRAWTDNLRYRWIARVLELTRFVELLIEMGLRRRVSAKGRWRGIIVLEAVKAILRLILLRTTRRPCLSPPIPERDLDPANLPSVSTTSSPTLVASSSPPSPPGTPEHLRNNHVPLLPHPLLASSPPPTTKQTSSVEDYILSKALTTSSVKTPTSLVKPLVSPKDWLAEGLYIIRPLVYAILLSNDRRTNRPLFTSLAIELVSRHLRRIPSNSSALERQEYSRRDRDLFWYLLRGSVWENWTRPKLSTFADGTAKIPFLNLFGGLLKDWMPLIDEYYYYTAS</sequence>
<evidence type="ECO:0000256" key="2">
    <source>
        <dbReference type="RuleBase" id="RU365003"/>
    </source>
</evidence>
<feature type="compositionally biased region" description="Low complexity" evidence="3">
    <location>
        <begin position="198"/>
        <end position="216"/>
    </location>
</feature>
<dbReference type="PANTHER" id="PTHR13299">
    <property type="entry name" value="PEROXISOMAL MEMBRANE PROTEIN PEX16"/>
    <property type="match status" value="1"/>
</dbReference>
<evidence type="ECO:0000256" key="1">
    <source>
        <dbReference type="ARBA" id="ARBA00009505"/>
    </source>
</evidence>
<accession>W4KMX0</accession>
<evidence type="ECO:0000313" key="4">
    <source>
        <dbReference type="EMBL" id="ETW87162.1"/>
    </source>
</evidence>
<protein>
    <recommendedName>
        <fullName evidence="2">Peroxisomal membrane protein PEX16</fullName>
    </recommendedName>
</protein>
<dbReference type="OrthoDB" id="2021143at2759"/>
<dbReference type="GO" id="GO:0005778">
    <property type="term" value="C:peroxisomal membrane"/>
    <property type="evidence" value="ECO:0007669"/>
    <property type="project" value="UniProtKB-SubCell"/>
</dbReference>
<evidence type="ECO:0000313" key="5">
    <source>
        <dbReference type="Proteomes" id="UP000030671"/>
    </source>
</evidence>
<dbReference type="EMBL" id="KI925454">
    <property type="protein sequence ID" value="ETW87162.1"/>
    <property type="molecule type" value="Genomic_DNA"/>
</dbReference>